<evidence type="ECO:0000259" key="3">
    <source>
        <dbReference type="Pfam" id="PF20684"/>
    </source>
</evidence>
<keyword evidence="2" id="KW-0812">Transmembrane</keyword>
<evidence type="ECO:0000256" key="2">
    <source>
        <dbReference type="SAM" id="Phobius"/>
    </source>
</evidence>
<keyword evidence="2" id="KW-0472">Membrane</keyword>
<feature type="transmembrane region" description="Helical" evidence="2">
    <location>
        <begin position="162"/>
        <end position="188"/>
    </location>
</feature>
<feature type="transmembrane region" description="Helical" evidence="2">
    <location>
        <begin position="20"/>
        <end position="42"/>
    </location>
</feature>
<gene>
    <name evidence="4" type="ORF">EK21DRAFT_79136</name>
</gene>
<evidence type="ECO:0000313" key="4">
    <source>
        <dbReference type="EMBL" id="KAF2024232.1"/>
    </source>
</evidence>
<evidence type="ECO:0000256" key="1">
    <source>
        <dbReference type="SAM" id="MobiDB-lite"/>
    </source>
</evidence>
<keyword evidence="2" id="KW-1133">Transmembrane helix</keyword>
<feature type="transmembrane region" description="Helical" evidence="2">
    <location>
        <begin position="54"/>
        <end position="73"/>
    </location>
</feature>
<feature type="compositionally biased region" description="Polar residues" evidence="1">
    <location>
        <begin position="297"/>
        <end position="306"/>
    </location>
</feature>
<keyword evidence="5" id="KW-1185">Reference proteome</keyword>
<feature type="transmembrane region" description="Helical" evidence="2">
    <location>
        <begin position="93"/>
        <end position="111"/>
    </location>
</feature>
<dbReference type="Proteomes" id="UP000799777">
    <property type="component" value="Unassembled WGS sequence"/>
</dbReference>
<dbReference type="InterPro" id="IPR049326">
    <property type="entry name" value="Rhodopsin_dom_fungi"/>
</dbReference>
<organism evidence="4 5">
    <name type="scientific">Setomelanomma holmii</name>
    <dbReference type="NCBI Taxonomy" id="210430"/>
    <lineage>
        <taxon>Eukaryota</taxon>
        <taxon>Fungi</taxon>
        <taxon>Dikarya</taxon>
        <taxon>Ascomycota</taxon>
        <taxon>Pezizomycotina</taxon>
        <taxon>Dothideomycetes</taxon>
        <taxon>Pleosporomycetidae</taxon>
        <taxon>Pleosporales</taxon>
        <taxon>Pleosporineae</taxon>
        <taxon>Phaeosphaeriaceae</taxon>
        <taxon>Setomelanomma</taxon>
    </lineage>
</organism>
<feature type="transmembrane region" description="Helical" evidence="2">
    <location>
        <begin position="123"/>
        <end position="142"/>
    </location>
</feature>
<feature type="transmembrane region" description="Helical" evidence="2">
    <location>
        <begin position="200"/>
        <end position="220"/>
    </location>
</feature>
<sequence>MRDSGALSNAKSTRSGFVLVSLYSWMVITIGVVIARFVRGLIIHKVKFGADDAGALAAHVVYIGVVVSWQYAVDGGLGRNFQEVLSKAPFSKALLEVIAMSAAKLSSAYLIERVAPQSRLAQLGLFAPSCVWTIFSIFALVFRCGIPTEWASQSHRCSNSGPLVAVIVFNMFTDLILAIWLFPILIAVSLDKEKRFTAMVLFGSRAIVSLVAGVQAWAAITAMQSSNPTRELRIFSPAVTSLSLIAANVPRIKRFLGVGGSGILYPQIQASELSTTRKTASLQAPGDNGLKLVPSGSRFTTTVTSKGSKERKKSKVPPDWQGMVTLGSKEDEHTSTSSLFDRSEREGVMLEREFQVVVEEGGSQNNQ</sequence>
<name>A0A9P4GZC2_9PLEO</name>
<dbReference type="EMBL" id="ML978303">
    <property type="protein sequence ID" value="KAF2024232.1"/>
    <property type="molecule type" value="Genomic_DNA"/>
</dbReference>
<dbReference type="PANTHER" id="PTHR38794:SF3">
    <property type="entry name" value="INTEGRAL MEMBRANE PROTEIN"/>
    <property type="match status" value="1"/>
</dbReference>
<dbReference type="AlphaFoldDB" id="A0A9P4GZC2"/>
<dbReference type="PANTHER" id="PTHR38794">
    <property type="entry name" value="INTEGRAL MEMBRANE PROTEIN"/>
    <property type="match status" value="1"/>
</dbReference>
<feature type="domain" description="Rhodopsin" evidence="3">
    <location>
        <begin position="36"/>
        <end position="256"/>
    </location>
</feature>
<comment type="caution">
    <text evidence="4">The sequence shown here is derived from an EMBL/GenBank/DDBJ whole genome shotgun (WGS) entry which is preliminary data.</text>
</comment>
<proteinExistence type="predicted"/>
<protein>
    <recommendedName>
        <fullName evidence="3">Rhodopsin domain-containing protein</fullName>
    </recommendedName>
</protein>
<feature type="region of interest" description="Disordered" evidence="1">
    <location>
        <begin position="293"/>
        <end position="344"/>
    </location>
</feature>
<reference evidence="4" key="1">
    <citation type="journal article" date="2020" name="Stud. Mycol.">
        <title>101 Dothideomycetes genomes: a test case for predicting lifestyles and emergence of pathogens.</title>
        <authorList>
            <person name="Haridas S."/>
            <person name="Albert R."/>
            <person name="Binder M."/>
            <person name="Bloem J."/>
            <person name="Labutti K."/>
            <person name="Salamov A."/>
            <person name="Andreopoulos B."/>
            <person name="Baker S."/>
            <person name="Barry K."/>
            <person name="Bills G."/>
            <person name="Bluhm B."/>
            <person name="Cannon C."/>
            <person name="Castanera R."/>
            <person name="Culley D."/>
            <person name="Daum C."/>
            <person name="Ezra D."/>
            <person name="Gonzalez J."/>
            <person name="Henrissat B."/>
            <person name="Kuo A."/>
            <person name="Liang C."/>
            <person name="Lipzen A."/>
            <person name="Lutzoni F."/>
            <person name="Magnuson J."/>
            <person name="Mondo S."/>
            <person name="Nolan M."/>
            <person name="Ohm R."/>
            <person name="Pangilinan J."/>
            <person name="Park H.-J."/>
            <person name="Ramirez L."/>
            <person name="Alfaro M."/>
            <person name="Sun H."/>
            <person name="Tritt A."/>
            <person name="Yoshinaga Y."/>
            <person name="Zwiers L.-H."/>
            <person name="Turgeon B."/>
            <person name="Goodwin S."/>
            <person name="Spatafora J."/>
            <person name="Crous P."/>
            <person name="Grigoriev I."/>
        </authorList>
    </citation>
    <scope>NUCLEOTIDE SEQUENCE</scope>
    <source>
        <strain evidence="4">CBS 110217</strain>
    </source>
</reference>
<dbReference type="Pfam" id="PF20684">
    <property type="entry name" value="Fung_rhodopsin"/>
    <property type="match status" value="1"/>
</dbReference>
<evidence type="ECO:0000313" key="5">
    <source>
        <dbReference type="Proteomes" id="UP000799777"/>
    </source>
</evidence>
<dbReference type="OrthoDB" id="3918601at2759"/>
<accession>A0A9P4GZC2</accession>